<protein>
    <submittedName>
        <fullName evidence="1">Uncharacterized protein</fullName>
    </submittedName>
</protein>
<sequence length="100" mass="11052">MRGRWGLVPADCKKGRSDAKGLMIVSPTTITFYESVGQISDINSSSDDKLDAQFAFSGEGMNWNRDVTFQLRDGGETLLRTDADADESASSRFTYKRCSN</sequence>
<keyword evidence="2" id="KW-1185">Reference proteome</keyword>
<dbReference type="Proteomes" id="UP000663637">
    <property type="component" value="Chromosome"/>
</dbReference>
<evidence type="ECO:0000313" key="1">
    <source>
        <dbReference type="EMBL" id="QSB46233.1"/>
    </source>
</evidence>
<name>A0ABX7KE81_9SPHN</name>
<proteinExistence type="predicted"/>
<accession>A0ABX7KE81</accession>
<gene>
    <name evidence="1" type="ORF">IDJ81_14675</name>
</gene>
<evidence type="ECO:0000313" key="2">
    <source>
        <dbReference type="Proteomes" id="UP000663637"/>
    </source>
</evidence>
<dbReference type="EMBL" id="CP061510">
    <property type="protein sequence ID" value="QSB46233.1"/>
    <property type="molecule type" value="Genomic_DNA"/>
</dbReference>
<reference evidence="1 2" key="1">
    <citation type="submission" date="2020-09" db="EMBL/GenBank/DDBJ databases">
        <title>Complete genome sequence of altererythrobacter flavus SS-21NJ, isolated from Dongying oil sludge in Shandong province.</title>
        <authorList>
            <person name="Sun S."/>
            <person name="Zhang Z."/>
        </authorList>
    </citation>
    <scope>NUCLEOTIDE SEQUENCE [LARGE SCALE GENOMIC DNA]</scope>
    <source>
        <strain evidence="1 2">SS-21NJ</strain>
    </source>
</reference>
<organism evidence="1 2">
    <name type="scientific">Tsuneonella flava</name>
    <dbReference type="NCBI Taxonomy" id="2055955"/>
    <lineage>
        <taxon>Bacteria</taxon>
        <taxon>Pseudomonadati</taxon>
        <taxon>Pseudomonadota</taxon>
        <taxon>Alphaproteobacteria</taxon>
        <taxon>Sphingomonadales</taxon>
        <taxon>Erythrobacteraceae</taxon>
        <taxon>Tsuneonella</taxon>
    </lineage>
</organism>